<dbReference type="RefSeq" id="WP_146856666.1">
    <property type="nucleotide sequence ID" value="NZ_BAAAHR010000008.1"/>
</dbReference>
<dbReference type="OrthoDB" id="5177743at2"/>
<evidence type="ECO:0000313" key="4">
    <source>
        <dbReference type="EMBL" id="GEK84340.1"/>
    </source>
</evidence>
<reference evidence="4 6" key="1">
    <citation type="submission" date="2019-07" db="EMBL/GenBank/DDBJ databases">
        <title>Whole genome shotgun sequence of Frigoribacterium faeni NBRC 103066.</title>
        <authorList>
            <person name="Hosoyama A."/>
            <person name="Uohara A."/>
            <person name="Ohji S."/>
            <person name="Ichikawa N."/>
        </authorList>
    </citation>
    <scope>NUCLEOTIDE SEQUENCE [LARGE SCALE GENOMIC DNA]</scope>
    <source>
        <strain evidence="4 6">NBRC 103066</strain>
    </source>
</reference>
<dbReference type="InterPro" id="IPR009057">
    <property type="entry name" value="Homeodomain-like_sf"/>
</dbReference>
<evidence type="ECO:0000313" key="5">
    <source>
        <dbReference type="EMBL" id="MBA8813562.1"/>
    </source>
</evidence>
<feature type="DNA-binding region" description="H-T-H motif" evidence="2">
    <location>
        <begin position="30"/>
        <end position="49"/>
    </location>
</feature>
<keyword evidence="1 2" id="KW-0238">DNA-binding</keyword>
<dbReference type="SUPFAM" id="SSF46689">
    <property type="entry name" value="Homeodomain-like"/>
    <property type="match status" value="1"/>
</dbReference>
<dbReference type="Proteomes" id="UP000321154">
    <property type="component" value="Unassembled WGS sequence"/>
</dbReference>
<reference evidence="5 7" key="2">
    <citation type="submission" date="2020-07" db="EMBL/GenBank/DDBJ databases">
        <title>Sequencing the genomes of 1000 actinobacteria strains.</title>
        <authorList>
            <person name="Klenk H.-P."/>
        </authorList>
    </citation>
    <scope>NUCLEOTIDE SEQUENCE [LARGE SCALE GENOMIC DNA]</scope>
    <source>
        <strain evidence="5 7">DSM 10309</strain>
    </source>
</reference>
<dbReference type="PROSITE" id="PS50977">
    <property type="entry name" value="HTH_TETR_2"/>
    <property type="match status" value="1"/>
</dbReference>
<sequence>MPRKPDPTRKPELLGQIIDHLRSRSIATVSFRTLADALGVSTYVFVYHFGNRAELIAEIVRAVVARQSDLFAVDPAGLDDAGFRQQMTAYWNAASDDRGRDLQRLEIEAALLEVVAGEAGVARQAGARRRDFVAAWLVAQGSAEQSAADAAQAFVAEVEGLLYDAVVAGDASAATPVFEKRLDAFVAQ</sequence>
<dbReference type="EMBL" id="BJUV01000034">
    <property type="protein sequence ID" value="GEK84340.1"/>
    <property type="molecule type" value="Genomic_DNA"/>
</dbReference>
<dbReference type="Proteomes" id="UP000522688">
    <property type="component" value="Unassembled WGS sequence"/>
</dbReference>
<evidence type="ECO:0000256" key="1">
    <source>
        <dbReference type="ARBA" id="ARBA00023125"/>
    </source>
</evidence>
<feature type="domain" description="HTH tetR-type" evidence="3">
    <location>
        <begin position="7"/>
        <end position="67"/>
    </location>
</feature>
<dbReference type="GO" id="GO:0003677">
    <property type="term" value="F:DNA binding"/>
    <property type="evidence" value="ECO:0007669"/>
    <property type="project" value="UniProtKB-UniRule"/>
</dbReference>
<evidence type="ECO:0000256" key="2">
    <source>
        <dbReference type="PROSITE-ProRule" id="PRU00335"/>
    </source>
</evidence>
<proteinExistence type="predicted"/>
<keyword evidence="6" id="KW-1185">Reference proteome</keyword>
<dbReference type="AlphaFoldDB" id="A0A7W3JIN6"/>
<gene>
    <name evidence="5" type="ORF">FB463_001811</name>
    <name evidence="4" type="ORF">FFA01_26490</name>
</gene>
<accession>A0A7W3JIN6</accession>
<evidence type="ECO:0000313" key="6">
    <source>
        <dbReference type="Proteomes" id="UP000321154"/>
    </source>
</evidence>
<dbReference type="EMBL" id="JACGWW010000002">
    <property type="protein sequence ID" value="MBA8813562.1"/>
    <property type="molecule type" value="Genomic_DNA"/>
</dbReference>
<dbReference type="InterPro" id="IPR001647">
    <property type="entry name" value="HTH_TetR"/>
</dbReference>
<evidence type="ECO:0000259" key="3">
    <source>
        <dbReference type="PROSITE" id="PS50977"/>
    </source>
</evidence>
<organism evidence="5 7">
    <name type="scientific">Frigoribacterium faeni</name>
    <dbReference type="NCBI Taxonomy" id="145483"/>
    <lineage>
        <taxon>Bacteria</taxon>
        <taxon>Bacillati</taxon>
        <taxon>Actinomycetota</taxon>
        <taxon>Actinomycetes</taxon>
        <taxon>Micrococcales</taxon>
        <taxon>Microbacteriaceae</taxon>
        <taxon>Frigoribacterium</taxon>
    </lineage>
</organism>
<protein>
    <submittedName>
        <fullName evidence="5">AcrR family transcriptional regulator</fullName>
    </submittedName>
</protein>
<evidence type="ECO:0000313" key="7">
    <source>
        <dbReference type="Proteomes" id="UP000522688"/>
    </source>
</evidence>
<comment type="caution">
    <text evidence="5">The sequence shown here is derived from an EMBL/GenBank/DDBJ whole genome shotgun (WGS) entry which is preliminary data.</text>
</comment>
<dbReference type="Gene3D" id="1.10.357.10">
    <property type="entry name" value="Tetracycline Repressor, domain 2"/>
    <property type="match status" value="1"/>
</dbReference>
<name>A0A7W3JIN6_9MICO</name>